<dbReference type="InterPro" id="IPR004875">
    <property type="entry name" value="DDE_SF_endonuclease_dom"/>
</dbReference>
<proteinExistence type="predicted"/>
<name>A0A164M9G4_9AGAM</name>
<organism evidence="2 3">
    <name type="scientific">Sistotremastrum niveocremeum HHB9708</name>
    <dbReference type="NCBI Taxonomy" id="1314777"/>
    <lineage>
        <taxon>Eukaryota</taxon>
        <taxon>Fungi</taxon>
        <taxon>Dikarya</taxon>
        <taxon>Basidiomycota</taxon>
        <taxon>Agaricomycotina</taxon>
        <taxon>Agaricomycetes</taxon>
        <taxon>Sistotremastrales</taxon>
        <taxon>Sistotremastraceae</taxon>
        <taxon>Sertulicium</taxon>
        <taxon>Sertulicium niveocremeum</taxon>
    </lineage>
</organism>
<sequence>MAAVVREEDIPDGAFIVNIDQTQVVYAMGPEGTWNQSGVKQVSVSGKEEKRAFTLVVGVSASGDVLPFQVIFAGKTKASCPSTDAPFYEQALEYGFQFTPSGISNNYWSNQQTMRLLIIHIIVPYFTKQRNCIGDTNRRCILQLDCWSVHRSEEFISWMRKNYPWIILQFVPGGCTPLFQPCDVAIQKPLKHEIQRRAQAHVVQDVMRQLKAGDPPKKVKPSRELGVLRNRSVEWIVRGYEAINDPKLVKKVR</sequence>
<reference evidence="2 3" key="1">
    <citation type="journal article" date="2016" name="Mol. Biol. Evol.">
        <title>Comparative Genomics of Early-Diverging Mushroom-Forming Fungi Provides Insights into the Origins of Lignocellulose Decay Capabilities.</title>
        <authorList>
            <person name="Nagy L.G."/>
            <person name="Riley R."/>
            <person name="Tritt A."/>
            <person name="Adam C."/>
            <person name="Daum C."/>
            <person name="Floudas D."/>
            <person name="Sun H."/>
            <person name="Yadav J.S."/>
            <person name="Pangilinan J."/>
            <person name="Larsson K.H."/>
            <person name="Matsuura K."/>
            <person name="Barry K."/>
            <person name="Labutti K."/>
            <person name="Kuo R."/>
            <person name="Ohm R.A."/>
            <person name="Bhattacharya S.S."/>
            <person name="Shirouzu T."/>
            <person name="Yoshinaga Y."/>
            <person name="Martin F.M."/>
            <person name="Grigoriev I.V."/>
            <person name="Hibbett D.S."/>
        </authorList>
    </citation>
    <scope>NUCLEOTIDE SEQUENCE [LARGE SCALE GENOMIC DNA]</scope>
    <source>
        <strain evidence="2 3">HHB9708</strain>
    </source>
</reference>
<evidence type="ECO:0000259" key="1">
    <source>
        <dbReference type="Pfam" id="PF03184"/>
    </source>
</evidence>
<evidence type="ECO:0000313" key="2">
    <source>
        <dbReference type="EMBL" id="KZS86495.1"/>
    </source>
</evidence>
<keyword evidence="3" id="KW-1185">Reference proteome</keyword>
<dbReference type="Proteomes" id="UP000076722">
    <property type="component" value="Unassembled WGS sequence"/>
</dbReference>
<dbReference type="EMBL" id="KV419493">
    <property type="protein sequence ID" value="KZS86495.1"/>
    <property type="molecule type" value="Genomic_DNA"/>
</dbReference>
<dbReference type="AlphaFoldDB" id="A0A164M9G4"/>
<evidence type="ECO:0000313" key="3">
    <source>
        <dbReference type="Proteomes" id="UP000076722"/>
    </source>
</evidence>
<dbReference type="OrthoDB" id="3341102at2759"/>
<feature type="domain" description="DDE-1" evidence="1">
    <location>
        <begin position="52"/>
        <end position="242"/>
    </location>
</feature>
<protein>
    <recommendedName>
        <fullName evidence="1">DDE-1 domain-containing protein</fullName>
    </recommendedName>
</protein>
<dbReference type="GO" id="GO:0003676">
    <property type="term" value="F:nucleic acid binding"/>
    <property type="evidence" value="ECO:0007669"/>
    <property type="project" value="InterPro"/>
</dbReference>
<gene>
    <name evidence="2" type="ORF">SISNIDRAFT_420807</name>
</gene>
<accession>A0A164M9G4</accession>
<dbReference type="Pfam" id="PF03184">
    <property type="entry name" value="DDE_1"/>
    <property type="match status" value="1"/>
</dbReference>
<dbReference type="STRING" id="1314777.A0A164M9G4"/>